<evidence type="ECO:0000256" key="5">
    <source>
        <dbReference type="ARBA" id="ARBA00023136"/>
    </source>
</evidence>
<dbReference type="Proteomes" id="UP000756860">
    <property type="component" value="Unassembled WGS sequence"/>
</dbReference>
<keyword evidence="5 6" id="KW-0472">Membrane</keyword>
<proteinExistence type="predicted"/>
<evidence type="ECO:0000256" key="4">
    <source>
        <dbReference type="ARBA" id="ARBA00022989"/>
    </source>
</evidence>
<comment type="caution">
    <text evidence="7">The sequence shown here is derived from an EMBL/GenBank/DDBJ whole genome shotgun (WGS) entry which is preliminary data.</text>
</comment>
<feature type="transmembrane region" description="Helical" evidence="6">
    <location>
        <begin position="222"/>
        <end position="244"/>
    </location>
</feature>
<feature type="transmembrane region" description="Helical" evidence="6">
    <location>
        <begin position="157"/>
        <end position="177"/>
    </location>
</feature>
<gene>
    <name evidence="7" type="ORF">KI810_08025</name>
</gene>
<dbReference type="PANTHER" id="PTHR39087:SF2">
    <property type="entry name" value="UPF0104 MEMBRANE PROTEIN MJ1595"/>
    <property type="match status" value="1"/>
</dbReference>
<evidence type="ECO:0000256" key="1">
    <source>
        <dbReference type="ARBA" id="ARBA00004651"/>
    </source>
</evidence>
<evidence type="ECO:0000256" key="3">
    <source>
        <dbReference type="ARBA" id="ARBA00022692"/>
    </source>
</evidence>
<dbReference type="NCBIfam" id="TIGR00374">
    <property type="entry name" value="flippase-like domain"/>
    <property type="match status" value="1"/>
</dbReference>
<keyword evidence="8" id="KW-1185">Reference proteome</keyword>
<organism evidence="7 8">
    <name type="scientific">Geomobilimonas luticola</name>
    <dbReference type="NCBI Taxonomy" id="1114878"/>
    <lineage>
        <taxon>Bacteria</taxon>
        <taxon>Pseudomonadati</taxon>
        <taxon>Thermodesulfobacteriota</taxon>
        <taxon>Desulfuromonadia</taxon>
        <taxon>Geobacterales</taxon>
        <taxon>Geobacteraceae</taxon>
        <taxon>Geomobilimonas</taxon>
    </lineage>
</organism>
<dbReference type="RefSeq" id="WP_214174986.1">
    <property type="nucleotide sequence ID" value="NZ_JAHCVK010000002.1"/>
</dbReference>
<evidence type="ECO:0000313" key="7">
    <source>
        <dbReference type="EMBL" id="MBT0653000.1"/>
    </source>
</evidence>
<reference evidence="7 8" key="1">
    <citation type="submission" date="2021-05" db="EMBL/GenBank/DDBJ databases">
        <title>The draft genome of Geobacter luticola JCM 17780.</title>
        <authorList>
            <person name="Xu Z."/>
            <person name="Masuda Y."/>
            <person name="Itoh H."/>
            <person name="Senoo K."/>
        </authorList>
    </citation>
    <scope>NUCLEOTIDE SEQUENCE [LARGE SCALE GENOMIC DNA]</scope>
    <source>
        <strain evidence="7 8">JCM 17780</strain>
    </source>
</reference>
<feature type="transmembrane region" description="Helical" evidence="6">
    <location>
        <begin position="256"/>
        <end position="276"/>
    </location>
</feature>
<dbReference type="EMBL" id="JAHCVK010000002">
    <property type="protein sequence ID" value="MBT0653000.1"/>
    <property type="molecule type" value="Genomic_DNA"/>
</dbReference>
<evidence type="ECO:0000313" key="8">
    <source>
        <dbReference type="Proteomes" id="UP000756860"/>
    </source>
</evidence>
<dbReference type="Pfam" id="PF03706">
    <property type="entry name" value="LPG_synthase_TM"/>
    <property type="match status" value="1"/>
</dbReference>
<accession>A0ABS5SCU9</accession>
<dbReference type="InterPro" id="IPR022791">
    <property type="entry name" value="L-PG_synthase/AglD"/>
</dbReference>
<keyword evidence="2" id="KW-1003">Cell membrane</keyword>
<evidence type="ECO:0000256" key="2">
    <source>
        <dbReference type="ARBA" id="ARBA00022475"/>
    </source>
</evidence>
<dbReference type="PANTHER" id="PTHR39087">
    <property type="entry name" value="UPF0104 MEMBRANE PROTEIN MJ1595"/>
    <property type="match status" value="1"/>
</dbReference>
<keyword evidence="3 6" id="KW-0812">Transmembrane</keyword>
<protein>
    <submittedName>
        <fullName evidence="7">Flippase-like domain-containing protein</fullName>
    </submittedName>
</protein>
<name>A0ABS5SCU9_9BACT</name>
<feature type="transmembrane region" description="Helical" evidence="6">
    <location>
        <begin position="296"/>
        <end position="321"/>
    </location>
</feature>
<feature type="transmembrane region" description="Helical" evidence="6">
    <location>
        <begin position="42"/>
        <end position="61"/>
    </location>
</feature>
<feature type="transmembrane region" description="Helical" evidence="6">
    <location>
        <begin position="125"/>
        <end position="145"/>
    </location>
</feature>
<sequence>MAKAGFDKRLWIGIGISAVLLVMLFRQIDGRQVLAAFRSMDYRYLVPSIILTFVSYYCRAIRWRYLLLPQKATSLASLFPATIVGYMANNLLPARLGEFVRAYVLAEKERLDPSSVFATLVLDRLFDGFTVLLILVLTLFTVRLPEGMEPVQEGLKLGGYVTLALYVGVIVFLVLLKRRTHWTLDLLGRLLRPFPARVAEKIIPLLGSFIAGIRMSSRPAELAALFVSSLVIWSTAIWPVDLVLRSFGISLPVTASMLIMVFLVFAVMVPASPGYVGTYHAACVYGLLAFNVQREMALSVALVMHGINFFPVILVGFYYLWRDNISLRNVEEQSAKHTG</sequence>
<keyword evidence="4 6" id="KW-1133">Transmembrane helix</keyword>
<evidence type="ECO:0000256" key="6">
    <source>
        <dbReference type="SAM" id="Phobius"/>
    </source>
</evidence>
<comment type="subcellular location">
    <subcellularLocation>
        <location evidence="1">Cell membrane</location>
        <topology evidence="1">Multi-pass membrane protein</topology>
    </subcellularLocation>
</comment>